<dbReference type="GO" id="GO:0003677">
    <property type="term" value="F:DNA binding"/>
    <property type="evidence" value="ECO:0007669"/>
    <property type="project" value="UniProtKB-KW"/>
</dbReference>
<dbReference type="InterPro" id="IPR050913">
    <property type="entry name" value="AP2/ERF_ERF"/>
</dbReference>
<keyword evidence="5" id="KW-0539">Nucleus</keyword>
<dbReference type="EMBL" id="VOIH02000012">
    <property type="protein sequence ID" value="KAF3431856.1"/>
    <property type="molecule type" value="Genomic_DNA"/>
</dbReference>
<name>A0A8K0DK01_9ROSA</name>
<dbReference type="PRINTS" id="PR00367">
    <property type="entry name" value="ETHRSPELEMNT"/>
</dbReference>
<feature type="compositionally biased region" description="Basic residues" evidence="6">
    <location>
        <begin position="7"/>
        <end position="19"/>
    </location>
</feature>
<comment type="caution">
    <text evidence="9">The sequence shown here is derived from an EMBL/GenBank/DDBJ whole genome shotgun (WGS) entry which is preliminary data.</text>
</comment>
<evidence type="ECO:0000313" key="10">
    <source>
        <dbReference type="Proteomes" id="UP000796880"/>
    </source>
</evidence>
<accession>A0A8K0DK01</accession>
<evidence type="ECO:0000313" key="8">
    <source>
        <dbReference type="EMBL" id="KAF3430870.1"/>
    </source>
</evidence>
<feature type="region of interest" description="Disordered" evidence="6">
    <location>
        <begin position="1"/>
        <end position="27"/>
    </location>
</feature>
<dbReference type="InterPro" id="IPR036955">
    <property type="entry name" value="AP2/ERF_dom_sf"/>
</dbReference>
<dbReference type="PROSITE" id="PS51032">
    <property type="entry name" value="AP2_ERF"/>
    <property type="match status" value="1"/>
</dbReference>
<dbReference type="EMBL" id="VOIH02000012">
    <property type="protein sequence ID" value="KAF3430870.1"/>
    <property type="molecule type" value="Genomic_DNA"/>
</dbReference>
<dbReference type="PANTHER" id="PTHR31194">
    <property type="entry name" value="SHN SHINE , DNA BINDING / TRANSCRIPTION FACTOR"/>
    <property type="match status" value="1"/>
</dbReference>
<sequence length="376" mass="42163">MQEPRKQSMKIKNRSKGQQKVHFEEPKSSMRKIRVFCMDPDATDSSSSEEDGDVIMNRRAFKKCKRIVHEIKLPLPHLVPHKALDSEGSCQDSNNGGFKTLKPTRKISYQDANHGGGKTLNPIRKRVLAKSITSRKPSSSPYRGVRQRKWGKWAAEIRDPFQEKRIWLGTYSTPEEASKAYEAKRHEFEAMTMAMASSDEKCNSNSNSTSSSAVFFKSHSHHQPVCSEGSESVLSQASPSSVFELEASTTSNSNSNDLYGTDLIVGVDTNLGELEIPDLCFVDETLATLSFVQELNLKPELDSFEQELNLKPEFDSPLCLDDIGQFFNGYSSIEDVQLRGFADGEPSDLPDCDFGDLYSDYIDCWMDEKPLNAPCV</sequence>
<evidence type="ECO:0000256" key="1">
    <source>
        <dbReference type="ARBA" id="ARBA00004123"/>
    </source>
</evidence>
<dbReference type="SUPFAM" id="SSF54171">
    <property type="entry name" value="DNA-binding domain"/>
    <property type="match status" value="1"/>
</dbReference>
<dbReference type="OrthoDB" id="1917565at2759"/>
<dbReference type="AlphaFoldDB" id="A0A8K0DK01"/>
<reference evidence="9" key="1">
    <citation type="submission" date="2020-03" db="EMBL/GenBank/DDBJ databases">
        <title>A high-quality chromosome-level genome assembly of a woody plant with both climbing and erect habits, Rhamnella rubrinervis.</title>
        <authorList>
            <person name="Lu Z."/>
            <person name="Yang Y."/>
            <person name="Zhu X."/>
            <person name="Sun Y."/>
        </authorList>
    </citation>
    <scope>NUCLEOTIDE SEQUENCE</scope>
    <source>
        <strain evidence="9">BYM</strain>
        <tissue evidence="9">Leaf</tissue>
    </source>
</reference>
<keyword evidence="2" id="KW-0805">Transcription regulation</keyword>
<organism evidence="9 10">
    <name type="scientific">Rhamnella rubrinervis</name>
    <dbReference type="NCBI Taxonomy" id="2594499"/>
    <lineage>
        <taxon>Eukaryota</taxon>
        <taxon>Viridiplantae</taxon>
        <taxon>Streptophyta</taxon>
        <taxon>Embryophyta</taxon>
        <taxon>Tracheophyta</taxon>
        <taxon>Spermatophyta</taxon>
        <taxon>Magnoliopsida</taxon>
        <taxon>eudicotyledons</taxon>
        <taxon>Gunneridae</taxon>
        <taxon>Pentapetalae</taxon>
        <taxon>rosids</taxon>
        <taxon>fabids</taxon>
        <taxon>Rosales</taxon>
        <taxon>Rhamnaceae</taxon>
        <taxon>rhamnoid group</taxon>
        <taxon>Rhamneae</taxon>
        <taxon>Rhamnella</taxon>
    </lineage>
</organism>
<dbReference type="PANTHER" id="PTHR31194:SF62">
    <property type="entry name" value="ETHYLENE-RESPONSIVE TRANSCRIPTION FACTOR ERF118"/>
    <property type="match status" value="1"/>
</dbReference>
<keyword evidence="4" id="KW-0804">Transcription</keyword>
<dbReference type="GO" id="GO:0003700">
    <property type="term" value="F:DNA-binding transcription factor activity"/>
    <property type="evidence" value="ECO:0007669"/>
    <property type="project" value="InterPro"/>
</dbReference>
<dbReference type="SMART" id="SM00380">
    <property type="entry name" value="AP2"/>
    <property type="match status" value="1"/>
</dbReference>
<protein>
    <recommendedName>
        <fullName evidence="7">AP2/ERF domain-containing protein</fullName>
    </recommendedName>
</protein>
<dbReference type="InterPro" id="IPR016177">
    <property type="entry name" value="DNA-bd_dom_sf"/>
</dbReference>
<evidence type="ECO:0000313" key="9">
    <source>
        <dbReference type="EMBL" id="KAF3431856.1"/>
    </source>
</evidence>
<evidence type="ECO:0000256" key="3">
    <source>
        <dbReference type="ARBA" id="ARBA00023125"/>
    </source>
</evidence>
<comment type="subcellular location">
    <subcellularLocation>
        <location evidence="1">Nucleus</location>
    </subcellularLocation>
</comment>
<dbReference type="Gene3D" id="3.30.730.10">
    <property type="entry name" value="AP2/ERF domain"/>
    <property type="match status" value="1"/>
</dbReference>
<dbReference type="InterPro" id="IPR001471">
    <property type="entry name" value="AP2/ERF_dom"/>
</dbReference>
<keyword evidence="10" id="KW-1185">Reference proteome</keyword>
<evidence type="ECO:0000259" key="7">
    <source>
        <dbReference type="PROSITE" id="PS51032"/>
    </source>
</evidence>
<feature type="domain" description="AP2/ERF" evidence="7">
    <location>
        <begin position="141"/>
        <end position="199"/>
    </location>
</feature>
<dbReference type="CDD" id="cd00018">
    <property type="entry name" value="AP2"/>
    <property type="match status" value="1"/>
</dbReference>
<proteinExistence type="predicted"/>
<dbReference type="Proteomes" id="UP000796880">
    <property type="component" value="Unassembled WGS sequence"/>
</dbReference>
<dbReference type="GO" id="GO:0005634">
    <property type="term" value="C:nucleus"/>
    <property type="evidence" value="ECO:0007669"/>
    <property type="project" value="UniProtKB-SubCell"/>
</dbReference>
<gene>
    <name evidence="8" type="ORF">FNV43_RR25599</name>
    <name evidence="9" type="ORF">FNV43_RR26592</name>
</gene>
<keyword evidence="3" id="KW-0238">DNA-binding</keyword>
<evidence type="ECO:0000256" key="4">
    <source>
        <dbReference type="ARBA" id="ARBA00023163"/>
    </source>
</evidence>
<evidence type="ECO:0000256" key="5">
    <source>
        <dbReference type="ARBA" id="ARBA00023242"/>
    </source>
</evidence>
<evidence type="ECO:0000256" key="6">
    <source>
        <dbReference type="SAM" id="MobiDB-lite"/>
    </source>
</evidence>
<dbReference type="Pfam" id="PF00847">
    <property type="entry name" value="AP2"/>
    <property type="match status" value="1"/>
</dbReference>
<evidence type="ECO:0000256" key="2">
    <source>
        <dbReference type="ARBA" id="ARBA00023015"/>
    </source>
</evidence>